<name>A0A8S9ZBG0_9BILA</name>
<keyword evidence="2" id="KW-1185">Reference proteome</keyword>
<organism evidence="1 2">
    <name type="scientific">Meloidogyne graminicola</name>
    <dbReference type="NCBI Taxonomy" id="189291"/>
    <lineage>
        <taxon>Eukaryota</taxon>
        <taxon>Metazoa</taxon>
        <taxon>Ecdysozoa</taxon>
        <taxon>Nematoda</taxon>
        <taxon>Chromadorea</taxon>
        <taxon>Rhabditida</taxon>
        <taxon>Tylenchina</taxon>
        <taxon>Tylenchomorpha</taxon>
        <taxon>Tylenchoidea</taxon>
        <taxon>Meloidogynidae</taxon>
        <taxon>Meloidogyninae</taxon>
        <taxon>Meloidogyne</taxon>
    </lineage>
</organism>
<evidence type="ECO:0000313" key="2">
    <source>
        <dbReference type="Proteomes" id="UP000605970"/>
    </source>
</evidence>
<evidence type="ECO:0000313" key="1">
    <source>
        <dbReference type="EMBL" id="KAF7624682.1"/>
    </source>
</evidence>
<sequence length="19" mass="2214">MFGNVLICLFQCLLLLLLF</sequence>
<dbReference type="EMBL" id="JABEBT010000211">
    <property type="protein sequence ID" value="KAF7624682.1"/>
    <property type="molecule type" value="Genomic_DNA"/>
</dbReference>
<proteinExistence type="predicted"/>
<comment type="caution">
    <text evidence="1">The sequence shown here is derived from an EMBL/GenBank/DDBJ whole genome shotgun (WGS) entry which is preliminary data.</text>
</comment>
<gene>
    <name evidence="1" type="ORF">Mgra_00010050</name>
</gene>
<accession>A0A8S9ZBG0</accession>
<dbReference type="AlphaFoldDB" id="A0A8S9ZBG0"/>
<protein>
    <submittedName>
        <fullName evidence="1">Uncharacterized protein</fullName>
    </submittedName>
</protein>
<dbReference type="Proteomes" id="UP000605970">
    <property type="component" value="Unassembled WGS sequence"/>
</dbReference>
<reference evidence="1" key="1">
    <citation type="journal article" date="2020" name="Ecol. Evol.">
        <title>Genome structure and content of the rice root-knot nematode (Meloidogyne graminicola).</title>
        <authorList>
            <person name="Phan N.T."/>
            <person name="Danchin E.G.J."/>
            <person name="Klopp C."/>
            <person name="Perfus-Barbeoch L."/>
            <person name="Kozlowski D.K."/>
            <person name="Koutsovoulos G.D."/>
            <person name="Lopez-Roques C."/>
            <person name="Bouchez O."/>
            <person name="Zahm M."/>
            <person name="Besnard G."/>
            <person name="Bellafiore S."/>
        </authorList>
    </citation>
    <scope>NUCLEOTIDE SEQUENCE</scope>
    <source>
        <strain evidence="1">VN-18</strain>
    </source>
</reference>